<dbReference type="NCBIfam" id="TIGR02464">
    <property type="entry name" value="ribofla_fusion"/>
    <property type="match status" value="1"/>
</dbReference>
<dbReference type="CDD" id="cd15457">
    <property type="entry name" value="NADAR"/>
    <property type="match status" value="1"/>
</dbReference>
<dbReference type="SUPFAM" id="SSF143990">
    <property type="entry name" value="YbiA-like"/>
    <property type="match status" value="1"/>
</dbReference>
<gene>
    <name evidence="4" type="ORF">Q5X34_01970</name>
</gene>
<dbReference type="Pfam" id="PF08719">
    <property type="entry name" value="NADAR"/>
    <property type="match status" value="1"/>
</dbReference>
<reference evidence="4" key="1">
    <citation type="submission" date="2023-07" db="EMBL/GenBank/DDBJ databases">
        <title>Whole genome sequencing of environmental Acinetobacter calcoaceticus-baumannii complex from non-hospital environment.</title>
        <authorList>
            <person name="Wee S.K."/>
            <person name="Khoo E.Z.Y."/>
            <person name="Mohammad T.A.-H."/>
            <person name="Tan S.E.K."/>
            <person name="Yap E.P.H."/>
        </authorList>
    </citation>
    <scope>NUCLEOTIDE SEQUENCE</scope>
    <source>
        <strain evidence="4">PUMA0118</strain>
    </source>
</reference>
<dbReference type="InterPro" id="IPR012816">
    <property type="entry name" value="NADAR"/>
</dbReference>
<evidence type="ECO:0000256" key="2">
    <source>
        <dbReference type="ARBA" id="ARBA00000751"/>
    </source>
</evidence>
<name>A0ABT8Z8F3_9GAMM</name>
<dbReference type="Proteomes" id="UP001175780">
    <property type="component" value="Unassembled WGS sequence"/>
</dbReference>
<dbReference type="EMBL" id="JAUPID010000001">
    <property type="protein sequence ID" value="MDO7360458.1"/>
    <property type="molecule type" value="Genomic_DNA"/>
</dbReference>
<accession>A0ABT8Z8F3</accession>
<comment type="catalytic activity">
    <reaction evidence="2">
        <text>2,5-diamino-6-hydroxy-4-(5-phosphoribosylamino)-pyrimidine + H2O = 2,5,6-triamino-4-hydroxypyrimidine + D-ribose 5-phosphate</text>
        <dbReference type="Rhea" id="RHEA:23436"/>
        <dbReference type="ChEBI" id="CHEBI:15377"/>
        <dbReference type="ChEBI" id="CHEBI:58614"/>
        <dbReference type="ChEBI" id="CHEBI:78346"/>
        <dbReference type="ChEBI" id="CHEBI:137796"/>
    </reaction>
</comment>
<comment type="catalytic activity">
    <reaction evidence="1">
        <text>5-amino-6-(5-phospho-D-ribosylamino)uracil + H2O = 5,6-diaminouracil + D-ribose 5-phosphate</text>
        <dbReference type="Rhea" id="RHEA:55020"/>
        <dbReference type="ChEBI" id="CHEBI:15377"/>
        <dbReference type="ChEBI" id="CHEBI:46252"/>
        <dbReference type="ChEBI" id="CHEBI:58453"/>
        <dbReference type="ChEBI" id="CHEBI:78346"/>
    </reaction>
</comment>
<comment type="caution">
    <text evidence="4">The sequence shown here is derived from an EMBL/GenBank/DDBJ whole genome shotgun (WGS) entry which is preliminary data.</text>
</comment>
<proteinExistence type="predicted"/>
<evidence type="ECO:0000259" key="3">
    <source>
        <dbReference type="Pfam" id="PF08719"/>
    </source>
</evidence>
<keyword evidence="5" id="KW-1185">Reference proteome</keyword>
<dbReference type="Gene3D" id="1.10.357.40">
    <property type="entry name" value="YbiA-like"/>
    <property type="match status" value="1"/>
</dbReference>
<evidence type="ECO:0000256" key="1">
    <source>
        <dbReference type="ARBA" id="ARBA00000022"/>
    </source>
</evidence>
<feature type="domain" description="NADAR" evidence="3">
    <location>
        <begin position="32"/>
        <end position="189"/>
    </location>
</feature>
<sequence length="192" mass="22736">MRDKRRKTKDEKFLNNLIQKVQQGHQVKYLYFWGHIPKKADVVDKSCFSQWFPAQFEVEGIKYFTAEHYMMAQKAKLFNDEEIFARILQVKHPNEAKQLGRKVRNYDEQVWQEKRFDIVVRANSAKFSQHSELKKFLLATKDRILVEASPVDKIWGIGMAQDHPHIQDPSLWQGLNLLGFALMHVRELLLPE</sequence>
<dbReference type="InterPro" id="IPR037238">
    <property type="entry name" value="YbiA-like_sf"/>
</dbReference>
<protein>
    <submittedName>
        <fullName evidence="4">NADAR family protein</fullName>
    </submittedName>
</protein>
<dbReference type="RefSeq" id="WP_086264978.1">
    <property type="nucleotide sequence ID" value="NZ_JAUPID010000001.1"/>
</dbReference>
<evidence type="ECO:0000313" key="5">
    <source>
        <dbReference type="Proteomes" id="UP001175780"/>
    </source>
</evidence>
<evidence type="ECO:0000313" key="4">
    <source>
        <dbReference type="EMBL" id="MDO7360458.1"/>
    </source>
</evidence>
<organism evidence="4 5">
    <name type="scientific">Acinetobacter geminorum</name>
    <dbReference type="NCBI Taxonomy" id="2730922"/>
    <lineage>
        <taxon>Bacteria</taxon>
        <taxon>Pseudomonadati</taxon>
        <taxon>Pseudomonadota</taxon>
        <taxon>Gammaproteobacteria</taxon>
        <taxon>Moraxellales</taxon>
        <taxon>Moraxellaceae</taxon>
        <taxon>Acinetobacter</taxon>
    </lineage>
</organism>